<dbReference type="Pfam" id="PF01195">
    <property type="entry name" value="Pept_tRNA_hydro"/>
    <property type="match status" value="1"/>
</dbReference>
<dbReference type="STRING" id="1182544.W9WVK5"/>
<dbReference type="GO" id="GO:0004045">
    <property type="term" value="F:peptidyl-tRNA hydrolase activity"/>
    <property type="evidence" value="ECO:0007669"/>
    <property type="project" value="UniProtKB-EC"/>
</dbReference>
<reference evidence="7 8" key="1">
    <citation type="submission" date="2013-03" db="EMBL/GenBank/DDBJ databases">
        <title>The Genome Sequence of Cladophialophora yegresii CBS 114405.</title>
        <authorList>
            <consortium name="The Broad Institute Genomics Platform"/>
            <person name="Cuomo C."/>
            <person name="de Hoog S."/>
            <person name="Gorbushina A."/>
            <person name="Walker B."/>
            <person name="Young S.K."/>
            <person name="Zeng Q."/>
            <person name="Gargeya S."/>
            <person name="Fitzgerald M."/>
            <person name="Haas B."/>
            <person name="Abouelleil A."/>
            <person name="Allen A.W."/>
            <person name="Alvarado L."/>
            <person name="Arachchi H.M."/>
            <person name="Berlin A.M."/>
            <person name="Chapman S.B."/>
            <person name="Gainer-Dewar J."/>
            <person name="Goldberg J."/>
            <person name="Griggs A."/>
            <person name="Gujja S."/>
            <person name="Hansen M."/>
            <person name="Howarth C."/>
            <person name="Imamovic A."/>
            <person name="Ireland A."/>
            <person name="Larimer J."/>
            <person name="McCowan C."/>
            <person name="Murphy C."/>
            <person name="Pearson M."/>
            <person name="Poon T.W."/>
            <person name="Priest M."/>
            <person name="Roberts A."/>
            <person name="Saif S."/>
            <person name="Shea T."/>
            <person name="Sisk P."/>
            <person name="Sykes S."/>
            <person name="Wortman J."/>
            <person name="Nusbaum C."/>
            <person name="Birren B."/>
        </authorList>
    </citation>
    <scope>NUCLEOTIDE SEQUENCE [LARGE SCALE GENOMIC DNA]</scope>
    <source>
        <strain evidence="7 8">CBS 114405</strain>
    </source>
</reference>
<evidence type="ECO:0000256" key="4">
    <source>
        <dbReference type="ARBA" id="ARBA00022884"/>
    </source>
</evidence>
<evidence type="ECO:0000313" key="7">
    <source>
        <dbReference type="EMBL" id="EXJ62324.1"/>
    </source>
</evidence>
<evidence type="ECO:0000256" key="1">
    <source>
        <dbReference type="ARBA" id="ARBA00013260"/>
    </source>
</evidence>
<dbReference type="EMBL" id="AMGW01000002">
    <property type="protein sequence ID" value="EXJ62324.1"/>
    <property type="molecule type" value="Genomic_DNA"/>
</dbReference>
<accession>W9WVK5</accession>
<keyword evidence="2" id="KW-0820">tRNA-binding</keyword>
<evidence type="ECO:0000256" key="2">
    <source>
        <dbReference type="ARBA" id="ARBA00022555"/>
    </source>
</evidence>
<dbReference type="EC" id="3.1.1.29" evidence="1"/>
<dbReference type="Gene3D" id="3.40.50.1470">
    <property type="entry name" value="Peptidyl-tRNA hydrolase"/>
    <property type="match status" value="1"/>
</dbReference>
<dbReference type="Proteomes" id="UP000019473">
    <property type="component" value="Unassembled WGS sequence"/>
</dbReference>
<evidence type="ECO:0000256" key="6">
    <source>
        <dbReference type="SAM" id="MobiDB-lite"/>
    </source>
</evidence>
<evidence type="ECO:0000256" key="5">
    <source>
        <dbReference type="ARBA" id="ARBA00038063"/>
    </source>
</evidence>
<keyword evidence="4" id="KW-0694">RNA-binding</keyword>
<evidence type="ECO:0000256" key="3">
    <source>
        <dbReference type="ARBA" id="ARBA00022801"/>
    </source>
</evidence>
<evidence type="ECO:0000313" key="8">
    <source>
        <dbReference type="Proteomes" id="UP000019473"/>
    </source>
</evidence>
<dbReference type="GeneID" id="19177363"/>
<dbReference type="PROSITE" id="PS01196">
    <property type="entry name" value="PEPT_TRNA_HYDROL_2"/>
    <property type="match status" value="1"/>
</dbReference>
<dbReference type="GO" id="GO:0000049">
    <property type="term" value="F:tRNA binding"/>
    <property type="evidence" value="ECO:0007669"/>
    <property type="project" value="UniProtKB-KW"/>
</dbReference>
<comment type="caution">
    <text evidence="7">The sequence shown here is derived from an EMBL/GenBank/DDBJ whole genome shotgun (WGS) entry which is preliminary data.</text>
</comment>
<dbReference type="HOGENOM" id="CLU_049912_0_0_1"/>
<dbReference type="eggNOG" id="KOG2255">
    <property type="taxonomic scope" value="Eukaryota"/>
</dbReference>
<feature type="region of interest" description="Disordered" evidence="6">
    <location>
        <begin position="1"/>
        <end position="94"/>
    </location>
</feature>
<keyword evidence="3" id="KW-0378">Hydrolase</keyword>
<sequence>MADRNQPQPDPRQRVQHPLRSASHSYNQYHDPNQDLFWPEPVEQLTVEGTAQIEPERLPRSDPSTQPQSSPSPQPQPDPSSQSQPNPPTPRQDVVKRRPVLPMISHSAPPPIDAGDKTVLSPIIPSPLRIRRPKVPSPQPPPTAMRSVRLLIASLGNPPPYHSTRHSVGHIVLKHLASHLGLPSLTKSKLLGPGLVSSGADIGLPQYTLWQSASMMNISGQGTLKAWKAFTNLHPASEDVVTALIILHDELESSLGAIKLRRGESSPKGHNGIKSVQSSLKSAGLLSAMGERFIKIGVGIGRPVSREKDDVSAWVLGQLTAAEKAKIEGATESLDAVLKSEIARLGRS</sequence>
<feature type="compositionally biased region" description="Polar residues" evidence="6">
    <location>
        <begin position="22"/>
        <end position="31"/>
    </location>
</feature>
<keyword evidence="8" id="KW-1185">Reference proteome</keyword>
<dbReference type="AlphaFoldDB" id="W9WVK5"/>
<dbReference type="InterPro" id="IPR001328">
    <property type="entry name" value="Pept_tRNA_hydro"/>
</dbReference>
<protein>
    <recommendedName>
        <fullName evidence="1">peptidyl-tRNA hydrolase</fullName>
        <ecNumber evidence="1">3.1.1.29</ecNumber>
    </recommendedName>
</protein>
<dbReference type="PANTHER" id="PTHR17224">
    <property type="entry name" value="PEPTIDYL-TRNA HYDROLASE"/>
    <property type="match status" value="1"/>
</dbReference>
<dbReference type="PANTHER" id="PTHR17224:SF1">
    <property type="entry name" value="PEPTIDYL-TRNA HYDROLASE"/>
    <property type="match status" value="1"/>
</dbReference>
<name>W9WVK5_9EURO</name>
<organism evidence="7 8">
    <name type="scientific">Cladophialophora yegresii CBS 114405</name>
    <dbReference type="NCBI Taxonomy" id="1182544"/>
    <lineage>
        <taxon>Eukaryota</taxon>
        <taxon>Fungi</taxon>
        <taxon>Dikarya</taxon>
        <taxon>Ascomycota</taxon>
        <taxon>Pezizomycotina</taxon>
        <taxon>Eurotiomycetes</taxon>
        <taxon>Chaetothyriomycetidae</taxon>
        <taxon>Chaetothyriales</taxon>
        <taxon>Herpotrichiellaceae</taxon>
        <taxon>Cladophialophora</taxon>
    </lineage>
</organism>
<comment type="similarity">
    <text evidence="5">Belongs to the PTH family.</text>
</comment>
<dbReference type="OrthoDB" id="1711136at2759"/>
<dbReference type="RefSeq" id="XP_007754978.1">
    <property type="nucleotide sequence ID" value="XM_007756788.1"/>
</dbReference>
<dbReference type="VEuPathDB" id="FungiDB:A1O7_02758"/>
<dbReference type="InterPro" id="IPR018171">
    <property type="entry name" value="Pept_tRNA_hydro_CS"/>
</dbReference>
<dbReference type="InterPro" id="IPR036416">
    <property type="entry name" value="Pept_tRNA_hydro_sf"/>
</dbReference>
<gene>
    <name evidence="7" type="ORF">A1O7_02758</name>
</gene>
<dbReference type="SUPFAM" id="SSF53178">
    <property type="entry name" value="Peptidyl-tRNA hydrolase-like"/>
    <property type="match status" value="1"/>
</dbReference>
<proteinExistence type="inferred from homology"/>